<evidence type="ECO:0000256" key="1">
    <source>
        <dbReference type="SAM" id="SignalP"/>
    </source>
</evidence>
<accession>A0A1G7FU33</accession>
<gene>
    <name evidence="2" type="ORF">GQR91_02625</name>
    <name evidence="3" type="ORF">SAMN05216557_101549</name>
</gene>
<proteinExistence type="predicted"/>
<evidence type="ECO:0000313" key="2">
    <source>
        <dbReference type="EMBL" id="MWC42554.1"/>
    </source>
</evidence>
<protein>
    <submittedName>
        <fullName evidence="3">Uncharacterized protein</fullName>
    </submittedName>
</protein>
<dbReference type="OrthoDB" id="7596589at2"/>
<keyword evidence="1" id="KW-0732">Signal</keyword>
<sequence length="139" mass="14999">MKVIGLLSILSLAAACAPTAAQQEAQAERAQTERTQLAKALQGLTPDQPRNCMPQFPTRQVRAYGPTIVYTVSPRLKYVSQTQGGCESLSTNGRNDILVTRTPIGQLCAGDIAQTVDRVSGFFTGSCSFGEFTPYRRGK</sequence>
<feature type="chain" id="PRO_5036307304" evidence="1">
    <location>
        <begin position="21"/>
        <end position="139"/>
    </location>
</feature>
<reference evidence="3 4" key="1">
    <citation type="submission" date="2016-10" db="EMBL/GenBank/DDBJ databases">
        <authorList>
            <person name="Varghese N."/>
            <person name="Submissions S."/>
        </authorList>
    </citation>
    <scope>NUCLEOTIDE SEQUENCE [LARGE SCALE GENOMIC DNA]</scope>
    <source>
        <strain evidence="3 4">S7-754</strain>
    </source>
</reference>
<organism evidence="3 4">
    <name type="scientific">Sphingomonas carotinifaciens</name>
    <dbReference type="NCBI Taxonomy" id="1166323"/>
    <lineage>
        <taxon>Bacteria</taxon>
        <taxon>Pseudomonadati</taxon>
        <taxon>Pseudomonadota</taxon>
        <taxon>Alphaproteobacteria</taxon>
        <taxon>Sphingomonadales</taxon>
        <taxon>Sphingomonadaceae</taxon>
        <taxon>Sphingomonas</taxon>
    </lineage>
</organism>
<dbReference type="AlphaFoldDB" id="A0A1G7FU33"/>
<evidence type="ECO:0000313" key="3">
    <source>
        <dbReference type="EMBL" id="SDE79282.1"/>
    </source>
</evidence>
<dbReference type="PROSITE" id="PS51257">
    <property type="entry name" value="PROKAR_LIPOPROTEIN"/>
    <property type="match status" value="1"/>
</dbReference>
<dbReference type="EMBL" id="FNBI01000001">
    <property type="protein sequence ID" value="SDE79282.1"/>
    <property type="molecule type" value="Genomic_DNA"/>
</dbReference>
<dbReference type="RefSeq" id="WP_149681048.1">
    <property type="nucleotide sequence ID" value="NZ_CP178397.1"/>
</dbReference>
<keyword evidence="4" id="KW-1185">Reference proteome</keyword>
<feature type="signal peptide" evidence="1">
    <location>
        <begin position="1"/>
        <end position="20"/>
    </location>
</feature>
<reference evidence="2 5" key="2">
    <citation type="submission" date="2019-12" db="EMBL/GenBank/DDBJ databases">
        <authorList>
            <person name="Zheng J."/>
        </authorList>
    </citation>
    <scope>NUCLEOTIDE SEQUENCE [LARGE SCALE GENOMIC DNA]</scope>
    <source>
        <strain evidence="2 5">DSM 27347</strain>
    </source>
</reference>
<dbReference type="Proteomes" id="UP000323502">
    <property type="component" value="Unassembled WGS sequence"/>
</dbReference>
<dbReference type="Proteomes" id="UP000436801">
    <property type="component" value="Unassembled WGS sequence"/>
</dbReference>
<evidence type="ECO:0000313" key="4">
    <source>
        <dbReference type="Proteomes" id="UP000323502"/>
    </source>
</evidence>
<name>A0A1G7FU33_9SPHN</name>
<dbReference type="EMBL" id="WSUT01000005">
    <property type="protein sequence ID" value="MWC42554.1"/>
    <property type="molecule type" value="Genomic_DNA"/>
</dbReference>
<evidence type="ECO:0000313" key="5">
    <source>
        <dbReference type="Proteomes" id="UP000436801"/>
    </source>
</evidence>